<reference evidence="1" key="1">
    <citation type="submission" date="2021-05" db="EMBL/GenBank/DDBJ databases">
        <authorList>
            <person name="Pan Q."/>
            <person name="Jouanno E."/>
            <person name="Zahm M."/>
            <person name="Klopp C."/>
            <person name="Cabau C."/>
            <person name="Louis A."/>
            <person name="Berthelot C."/>
            <person name="Parey E."/>
            <person name="Roest Crollius H."/>
            <person name="Montfort J."/>
            <person name="Robinson-Rechavi M."/>
            <person name="Bouchez O."/>
            <person name="Lampietro C."/>
            <person name="Lopez Roques C."/>
            <person name="Donnadieu C."/>
            <person name="Postlethwait J."/>
            <person name="Bobe J."/>
            <person name="Dillon D."/>
            <person name="Chandos A."/>
            <person name="von Hippel F."/>
            <person name="Guiguen Y."/>
        </authorList>
    </citation>
    <scope>NUCLEOTIDE SEQUENCE</scope>
    <source>
        <strain evidence="1">YG-Jan2019</strain>
    </source>
</reference>
<evidence type="ECO:0000313" key="1">
    <source>
        <dbReference type="EMBL" id="KAJ7994033.1"/>
    </source>
</evidence>
<dbReference type="Proteomes" id="UP001157502">
    <property type="component" value="Chromosome 23"/>
</dbReference>
<comment type="caution">
    <text evidence="1">The sequence shown here is derived from an EMBL/GenBank/DDBJ whole genome shotgun (WGS) entry which is preliminary data.</text>
</comment>
<keyword evidence="2" id="KW-1185">Reference proteome</keyword>
<protein>
    <submittedName>
        <fullName evidence="1">Uncharacterized protein</fullName>
    </submittedName>
</protein>
<accession>A0ACC2FRP6</accession>
<gene>
    <name evidence="1" type="ORF">DPEC_G00261750</name>
</gene>
<name>A0ACC2FRP6_DALPE</name>
<dbReference type="EMBL" id="CM055750">
    <property type="protein sequence ID" value="KAJ7994033.1"/>
    <property type="molecule type" value="Genomic_DNA"/>
</dbReference>
<evidence type="ECO:0000313" key="2">
    <source>
        <dbReference type="Proteomes" id="UP001157502"/>
    </source>
</evidence>
<proteinExistence type="predicted"/>
<organism evidence="1 2">
    <name type="scientific">Dallia pectoralis</name>
    <name type="common">Alaska blackfish</name>
    <dbReference type="NCBI Taxonomy" id="75939"/>
    <lineage>
        <taxon>Eukaryota</taxon>
        <taxon>Metazoa</taxon>
        <taxon>Chordata</taxon>
        <taxon>Craniata</taxon>
        <taxon>Vertebrata</taxon>
        <taxon>Euteleostomi</taxon>
        <taxon>Actinopterygii</taxon>
        <taxon>Neopterygii</taxon>
        <taxon>Teleostei</taxon>
        <taxon>Protacanthopterygii</taxon>
        <taxon>Esociformes</taxon>
        <taxon>Umbridae</taxon>
        <taxon>Dallia</taxon>
    </lineage>
</organism>
<sequence>MSHTDSDTRSQALPSLRNVSSPALPPREGTRRNHGRNAFPELSGSAVPVRPRVITIIRARPSTRSYRHGDTPLPSALDRFWLRPGDPLGSGRFWAVVGRGDEGRTVPVAPAA</sequence>